<name>A0A067QSH0_ZOONE</name>
<evidence type="ECO:0000313" key="2">
    <source>
        <dbReference type="EMBL" id="KDR11731.1"/>
    </source>
</evidence>
<dbReference type="Proteomes" id="UP000027135">
    <property type="component" value="Unassembled WGS sequence"/>
</dbReference>
<evidence type="ECO:0000313" key="3">
    <source>
        <dbReference type="Proteomes" id="UP000027135"/>
    </source>
</evidence>
<dbReference type="EMBL" id="KK853076">
    <property type="protein sequence ID" value="KDR11731.1"/>
    <property type="molecule type" value="Genomic_DNA"/>
</dbReference>
<dbReference type="AlphaFoldDB" id="A0A067QSH0"/>
<organism evidence="2 3">
    <name type="scientific">Zootermopsis nevadensis</name>
    <name type="common">Dampwood termite</name>
    <dbReference type="NCBI Taxonomy" id="136037"/>
    <lineage>
        <taxon>Eukaryota</taxon>
        <taxon>Metazoa</taxon>
        <taxon>Ecdysozoa</taxon>
        <taxon>Arthropoda</taxon>
        <taxon>Hexapoda</taxon>
        <taxon>Insecta</taxon>
        <taxon>Pterygota</taxon>
        <taxon>Neoptera</taxon>
        <taxon>Polyneoptera</taxon>
        <taxon>Dictyoptera</taxon>
        <taxon>Blattodea</taxon>
        <taxon>Blattoidea</taxon>
        <taxon>Termitoidae</taxon>
        <taxon>Termopsidae</taxon>
        <taxon>Zootermopsis</taxon>
    </lineage>
</organism>
<sequence>MASLSLPRVLQQRKTSLEQERENFEKCQRTGHFHKRTSRIVTTRLKGHDFHSLGDFWSDLPGNNDVSAQ</sequence>
<accession>A0A067QSH0</accession>
<dbReference type="InParanoid" id="A0A067QSH0"/>
<protein>
    <submittedName>
        <fullName evidence="2">Uncharacterized protein</fullName>
    </submittedName>
</protein>
<gene>
    <name evidence="2" type="ORF">L798_13678</name>
</gene>
<proteinExistence type="predicted"/>
<evidence type="ECO:0000256" key="1">
    <source>
        <dbReference type="SAM" id="MobiDB-lite"/>
    </source>
</evidence>
<feature type="region of interest" description="Disordered" evidence="1">
    <location>
        <begin position="1"/>
        <end position="23"/>
    </location>
</feature>
<keyword evidence="3" id="KW-1185">Reference proteome</keyword>
<reference evidence="2 3" key="1">
    <citation type="journal article" date="2014" name="Nat. Commun.">
        <title>Molecular traces of alternative social organization in a termite genome.</title>
        <authorList>
            <person name="Terrapon N."/>
            <person name="Li C."/>
            <person name="Robertson H.M."/>
            <person name="Ji L."/>
            <person name="Meng X."/>
            <person name="Booth W."/>
            <person name="Chen Z."/>
            <person name="Childers C.P."/>
            <person name="Glastad K.M."/>
            <person name="Gokhale K."/>
            <person name="Gowin J."/>
            <person name="Gronenberg W."/>
            <person name="Hermansen R.A."/>
            <person name="Hu H."/>
            <person name="Hunt B.G."/>
            <person name="Huylmans A.K."/>
            <person name="Khalil S.M."/>
            <person name="Mitchell R.D."/>
            <person name="Munoz-Torres M.C."/>
            <person name="Mustard J.A."/>
            <person name="Pan H."/>
            <person name="Reese J.T."/>
            <person name="Scharf M.E."/>
            <person name="Sun F."/>
            <person name="Vogel H."/>
            <person name="Xiao J."/>
            <person name="Yang W."/>
            <person name="Yang Z."/>
            <person name="Yang Z."/>
            <person name="Zhou J."/>
            <person name="Zhu J."/>
            <person name="Brent C.S."/>
            <person name="Elsik C.G."/>
            <person name="Goodisman M.A."/>
            <person name="Liberles D.A."/>
            <person name="Roe R.M."/>
            <person name="Vargo E.L."/>
            <person name="Vilcinskas A."/>
            <person name="Wang J."/>
            <person name="Bornberg-Bauer E."/>
            <person name="Korb J."/>
            <person name="Zhang G."/>
            <person name="Liebig J."/>
        </authorList>
    </citation>
    <scope>NUCLEOTIDE SEQUENCE [LARGE SCALE GENOMIC DNA]</scope>
    <source>
        <tissue evidence="2">Whole organism</tissue>
    </source>
</reference>